<feature type="signal peptide" evidence="1">
    <location>
        <begin position="1"/>
        <end position="21"/>
    </location>
</feature>
<feature type="chain" id="PRO_5045270343" description="Lipoprotein" evidence="1">
    <location>
        <begin position="22"/>
        <end position="376"/>
    </location>
</feature>
<dbReference type="PROSITE" id="PS51257">
    <property type="entry name" value="PROKAR_LIPOPROTEIN"/>
    <property type="match status" value="1"/>
</dbReference>
<sequence length="376" mass="40203">MNISRTMQWGLLLCMTAAAMACVTNQLTEPCTDAACTENPPPGKLAADPRTFESAKDAGPLGTPVRIATIPGASDLALDHAGGAVVTAGLAKGPNAREGVFYVPPSGGSVVQIGKDPGMSPTTDGTRACWVKWVNGSRILCSLLDGTPSVSTSETDSSPTSPLIHGEYLYWFSDVYQNSLLKRTNLHDGRTETVAAIGPYSYQLLLDKGRFFWLTVVDRTTTTVKASLMDDGTIGAISPVATIESQWVRSLAVAKEVSYTAIESNHIVWPPDAGPDVPGLYFAPTNASGGPPTVLQRQRFSYPPRLAVDRYHVYYTDSFNGVVYRLPIPTGTSDGRPRDPEVVAVGQGELGGIRVTERFVYWTTGGMNGGLMRLAK</sequence>
<evidence type="ECO:0000313" key="3">
    <source>
        <dbReference type="Proteomes" id="UP001370348"/>
    </source>
</evidence>
<dbReference type="EMBL" id="CP089984">
    <property type="protein sequence ID" value="WXB18258.1"/>
    <property type="molecule type" value="Genomic_DNA"/>
</dbReference>
<organism evidence="2 3">
    <name type="scientific">Pendulispora albinea</name>
    <dbReference type="NCBI Taxonomy" id="2741071"/>
    <lineage>
        <taxon>Bacteria</taxon>
        <taxon>Pseudomonadati</taxon>
        <taxon>Myxococcota</taxon>
        <taxon>Myxococcia</taxon>
        <taxon>Myxococcales</taxon>
        <taxon>Sorangiineae</taxon>
        <taxon>Pendulisporaceae</taxon>
        <taxon>Pendulispora</taxon>
    </lineage>
</organism>
<dbReference type="RefSeq" id="WP_394827900.1">
    <property type="nucleotide sequence ID" value="NZ_CP089984.1"/>
</dbReference>
<keyword evidence="1" id="KW-0732">Signal</keyword>
<protein>
    <recommendedName>
        <fullName evidence="4">Lipoprotein</fullName>
    </recommendedName>
</protein>
<gene>
    <name evidence="2" type="ORF">LZC94_13465</name>
</gene>
<reference evidence="2 3" key="1">
    <citation type="submission" date="2021-12" db="EMBL/GenBank/DDBJ databases">
        <title>Discovery of the Pendulisporaceae a myxobacterial family with distinct sporulation behavior and unique specialized metabolism.</title>
        <authorList>
            <person name="Garcia R."/>
            <person name="Popoff A."/>
            <person name="Bader C.D."/>
            <person name="Loehr J."/>
            <person name="Walesch S."/>
            <person name="Walt C."/>
            <person name="Boldt J."/>
            <person name="Bunk B."/>
            <person name="Haeckl F.J.F.P.J."/>
            <person name="Gunesch A.P."/>
            <person name="Birkelbach J."/>
            <person name="Nuebel U."/>
            <person name="Pietschmann T."/>
            <person name="Bach T."/>
            <person name="Mueller R."/>
        </authorList>
    </citation>
    <scope>NUCLEOTIDE SEQUENCE [LARGE SCALE GENOMIC DNA]</scope>
    <source>
        <strain evidence="2 3">MSr11954</strain>
    </source>
</reference>
<dbReference type="SUPFAM" id="SSF69304">
    <property type="entry name" value="Tricorn protease N-terminal domain"/>
    <property type="match status" value="1"/>
</dbReference>
<dbReference type="Proteomes" id="UP001370348">
    <property type="component" value="Chromosome"/>
</dbReference>
<evidence type="ECO:0000256" key="1">
    <source>
        <dbReference type="SAM" id="SignalP"/>
    </source>
</evidence>
<evidence type="ECO:0000313" key="2">
    <source>
        <dbReference type="EMBL" id="WXB18258.1"/>
    </source>
</evidence>
<accession>A0ABZ2M6W9</accession>
<proteinExistence type="predicted"/>
<keyword evidence="3" id="KW-1185">Reference proteome</keyword>
<evidence type="ECO:0008006" key="4">
    <source>
        <dbReference type="Google" id="ProtNLM"/>
    </source>
</evidence>
<name>A0ABZ2M6W9_9BACT</name>